<proteinExistence type="predicted"/>
<feature type="region of interest" description="Disordered" evidence="4">
    <location>
        <begin position="296"/>
        <end position="326"/>
    </location>
</feature>
<evidence type="ECO:0000256" key="1">
    <source>
        <dbReference type="ARBA" id="ARBA00022737"/>
    </source>
</evidence>
<dbReference type="InterPro" id="IPR001841">
    <property type="entry name" value="Znf_RING"/>
</dbReference>
<evidence type="ECO:0000313" key="7">
    <source>
        <dbReference type="Proteomes" id="UP001515480"/>
    </source>
</evidence>
<dbReference type="PANTHER" id="PTHR24104:SF25">
    <property type="entry name" value="PROTEIN LIN-41"/>
    <property type="match status" value="1"/>
</dbReference>
<keyword evidence="1" id="KW-0677">Repeat</keyword>
<dbReference type="PROSITE" id="PS51125">
    <property type="entry name" value="NHL"/>
    <property type="match status" value="2"/>
</dbReference>
<evidence type="ECO:0000313" key="6">
    <source>
        <dbReference type="EMBL" id="KAL1521419.1"/>
    </source>
</evidence>
<dbReference type="InterPro" id="IPR011042">
    <property type="entry name" value="6-blade_b-propeller_TolB-like"/>
</dbReference>
<dbReference type="Pfam" id="PF01436">
    <property type="entry name" value="NHL"/>
    <property type="match status" value="1"/>
</dbReference>
<dbReference type="SUPFAM" id="SSF101898">
    <property type="entry name" value="NHL repeat"/>
    <property type="match status" value="1"/>
</dbReference>
<dbReference type="InterPro" id="IPR001258">
    <property type="entry name" value="NHL_repeat"/>
</dbReference>
<organism evidence="6 7">
    <name type="scientific">Prymnesium parvum</name>
    <name type="common">Toxic golden alga</name>
    <dbReference type="NCBI Taxonomy" id="97485"/>
    <lineage>
        <taxon>Eukaryota</taxon>
        <taxon>Haptista</taxon>
        <taxon>Haptophyta</taxon>
        <taxon>Prymnesiophyceae</taxon>
        <taxon>Prymnesiales</taxon>
        <taxon>Prymnesiaceae</taxon>
        <taxon>Prymnesium</taxon>
    </lineage>
</organism>
<dbReference type="AlphaFoldDB" id="A0AB34JIN0"/>
<keyword evidence="2" id="KW-0862">Zinc</keyword>
<feature type="domain" description="RING-type" evidence="5">
    <location>
        <begin position="394"/>
        <end position="429"/>
    </location>
</feature>
<keyword evidence="2" id="KW-0863">Zinc-finger</keyword>
<dbReference type="InterPro" id="IPR013083">
    <property type="entry name" value="Znf_RING/FYVE/PHD"/>
</dbReference>
<evidence type="ECO:0000256" key="4">
    <source>
        <dbReference type="SAM" id="MobiDB-lite"/>
    </source>
</evidence>
<feature type="compositionally biased region" description="Pro residues" evidence="4">
    <location>
        <begin position="303"/>
        <end position="312"/>
    </location>
</feature>
<comment type="caution">
    <text evidence="6">The sequence shown here is derived from an EMBL/GenBank/DDBJ whole genome shotgun (WGS) entry which is preliminary data.</text>
</comment>
<accession>A0AB34JIN0</accession>
<dbReference type="Pfam" id="PF13920">
    <property type="entry name" value="zf-C3HC4_3"/>
    <property type="match status" value="1"/>
</dbReference>
<evidence type="ECO:0000256" key="2">
    <source>
        <dbReference type="PROSITE-ProRule" id="PRU00175"/>
    </source>
</evidence>
<feature type="repeat" description="NHL" evidence="3">
    <location>
        <begin position="109"/>
        <end position="151"/>
    </location>
</feature>
<evidence type="ECO:0000259" key="5">
    <source>
        <dbReference type="PROSITE" id="PS50089"/>
    </source>
</evidence>
<keyword evidence="2" id="KW-0479">Metal-binding</keyword>
<gene>
    <name evidence="6" type="ORF">AB1Y20_021083</name>
</gene>
<dbReference type="Gene3D" id="3.30.40.10">
    <property type="entry name" value="Zinc/RING finger domain, C3HC4 (zinc finger)"/>
    <property type="match status" value="1"/>
</dbReference>
<name>A0AB34JIN0_PRYPA</name>
<dbReference type="Gene3D" id="2.120.10.30">
    <property type="entry name" value="TolB, C-terminal domain"/>
    <property type="match status" value="2"/>
</dbReference>
<dbReference type="GO" id="GO:0008270">
    <property type="term" value="F:zinc ion binding"/>
    <property type="evidence" value="ECO:0007669"/>
    <property type="project" value="UniProtKB-KW"/>
</dbReference>
<dbReference type="GO" id="GO:0000209">
    <property type="term" value="P:protein polyubiquitination"/>
    <property type="evidence" value="ECO:0007669"/>
    <property type="project" value="TreeGrafter"/>
</dbReference>
<dbReference type="GO" id="GO:0061630">
    <property type="term" value="F:ubiquitin protein ligase activity"/>
    <property type="evidence" value="ECO:0007669"/>
    <property type="project" value="TreeGrafter"/>
</dbReference>
<dbReference type="SUPFAM" id="SSF57850">
    <property type="entry name" value="RING/U-box"/>
    <property type="match status" value="1"/>
</dbReference>
<sequence length="440" mass="46722">MALTFRRSLTRRGEGPAAFLRPTYCIFVAGNVLMADELQNCVHIVPVDPSAAPPQPDRIDGAVGRSEKETASLRFCYPTGLASDGVHLFVADSLNYRIQKLRLSDRASSACAGSRGGGANQLKGPQGMALAAGLLLVADFWSHRVLVYDAELRFLHAFGSEGNEGGQLCKPTGIAVHAAEVFVADSGNGRVQVYTLGGAFRRAIGARFEPPSARRRSREREGEFANPRGVAIAALPSGALLLVAEFGGKRVHLLRLDGALLQTCVPPAGGGLCGVCLSPDGAAVYVADGTSPQLHEFGLSDAAPPPPPPPPAAAAEEAEEAEGGLPLRDLRAELERTRVLLARARGEEHALRALGLEEVLALELQLGEALRSVQSRRVELVAAEEAALQRRRECVCCFDRPRAVAFSPCGHKVCCGVCAANVEACPTCRVPIELRLTIYE</sequence>
<keyword evidence="7" id="KW-1185">Reference proteome</keyword>
<dbReference type="EMBL" id="JBGBPQ010000007">
    <property type="protein sequence ID" value="KAL1521419.1"/>
    <property type="molecule type" value="Genomic_DNA"/>
</dbReference>
<protein>
    <recommendedName>
        <fullName evidence="5">RING-type domain-containing protein</fullName>
    </recommendedName>
</protein>
<reference evidence="6 7" key="1">
    <citation type="journal article" date="2024" name="Science">
        <title>Giant polyketide synthase enzymes in the biosynthesis of giant marine polyether toxins.</title>
        <authorList>
            <person name="Fallon T.R."/>
            <person name="Shende V.V."/>
            <person name="Wierzbicki I.H."/>
            <person name="Pendleton A.L."/>
            <person name="Watervoot N.F."/>
            <person name="Auber R.P."/>
            <person name="Gonzalez D.J."/>
            <person name="Wisecaver J.H."/>
            <person name="Moore B.S."/>
        </authorList>
    </citation>
    <scope>NUCLEOTIDE SEQUENCE [LARGE SCALE GENOMIC DNA]</scope>
    <source>
        <strain evidence="6 7">12B1</strain>
    </source>
</reference>
<dbReference type="CDD" id="cd05819">
    <property type="entry name" value="NHL"/>
    <property type="match status" value="1"/>
</dbReference>
<evidence type="ECO:0000256" key="3">
    <source>
        <dbReference type="PROSITE-ProRule" id="PRU00504"/>
    </source>
</evidence>
<dbReference type="PANTHER" id="PTHR24104">
    <property type="entry name" value="E3 UBIQUITIN-PROTEIN LIGASE NHLRC1-RELATED"/>
    <property type="match status" value="1"/>
</dbReference>
<dbReference type="GO" id="GO:0043161">
    <property type="term" value="P:proteasome-mediated ubiquitin-dependent protein catabolic process"/>
    <property type="evidence" value="ECO:0007669"/>
    <property type="project" value="TreeGrafter"/>
</dbReference>
<dbReference type="InterPro" id="IPR050952">
    <property type="entry name" value="TRIM-NHL_E3_ligases"/>
</dbReference>
<feature type="repeat" description="NHL" evidence="3">
    <location>
        <begin position="155"/>
        <end position="197"/>
    </location>
</feature>
<dbReference type="Proteomes" id="UP001515480">
    <property type="component" value="Unassembled WGS sequence"/>
</dbReference>
<dbReference type="PROSITE" id="PS50089">
    <property type="entry name" value="ZF_RING_2"/>
    <property type="match status" value="1"/>
</dbReference>